<name>A0A645H904_9ZZZZ</name>
<dbReference type="EMBL" id="VSSQ01088601">
    <property type="protein sequence ID" value="MPN35180.1"/>
    <property type="molecule type" value="Genomic_DNA"/>
</dbReference>
<comment type="caution">
    <text evidence="2">The sequence shown here is derived from an EMBL/GenBank/DDBJ whole genome shotgun (WGS) entry which is preliminary data.</text>
</comment>
<dbReference type="AlphaFoldDB" id="A0A645H904"/>
<reference evidence="2" key="1">
    <citation type="submission" date="2019-08" db="EMBL/GenBank/DDBJ databases">
        <authorList>
            <person name="Kucharzyk K."/>
            <person name="Murdoch R.W."/>
            <person name="Higgins S."/>
            <person name="Loffler F."/>
        </authorList>
    </citation>
    <scope>NUCLEOTIDE SEQUENCE</scope>
</reference>
<dbReference type="Pfam" id="PF07940">
    <property type="entry name" value="Hepar_II_III_C"/>
    <property type="match status" value="1"/>
</dbReference>
<protein>
    <recommendedName>
        <fullName evidence="1">Heparinase II/III-like C-terminal domain-containing protein</fullName>
    </recommendedName>
</protein>
<sequence length="166" mass="19180">MHNTVTVDGFSQHTFNANNIFKMSYDTKSVLKDWKTNDLIDIIQIEHNGYTRLSNPVIHERTIKFDKINNEITIIDKLTGVGKHLFEIFFYFSDLLEISMIHSKKVEVNSNHLKTLISFESDSLFNISKEDCSISYSYGTKIKSKKIVVKSHELCPFCLSTKIKPL</sequence>
<organism evidence="2">
    <name type="scientific">bioreactor metagenome</name>
    <dbReference type="NCBI Taxonomy" id="1076179"/>
    <lineage>
        <taxon>unclassified sequences</taxon>
        <taxon>metagenomes</taxon>
        <taxon>ecological metagenomes</taxon>
    </lineage>
</organism>
<proteinExistence type="predicted"/>
<accession>A0A645H904</accession>
<feature type="domain" description="Heparinase II/III-like C-terminal" evidence="1">
    <location>
        <begin position="2"/>
        <end position="153"/>
    </location>
</feature>
<evidence type="ECO:0000259" key="1">
    <source>
        <dbReference type="Pfam" id="PF07940"/>
    </source>
</evidence>
<dbReference type="Gene3D" id="2.70.98.70">
    <property type="match status" value="1"/>
</dbReference>
<dbReference type="GO" id="GO:0016829">
    <property type="term" value="F:lyase activity"/>
    <property type="evidence" value="ECO:0007669"/>
    <property type="project" value="InterPro"/>
</dbReference>
<gene>
    <name evidence="2" type="ORF">SDC9_182675</name>
</gene>
<dbReference type="InterPro" id="IPR012480">
    <property type="entry name" value="Hepar_II_III_C"/>
</dbReference>
<evidence type="ECO:0000313" key="2">
    <source>
        <dbReference type="EMBL" id="MPN35180.1"/>
    </source>
</evidence>